<accession>A0A2P2NMN1</accession>
<dbReference type="AlphaFoldDB" id="A0A2P2NMN1"/>
<dbReference type="EMBL" id="GGEC01063237">
    <property type="protein sequence ID" value="MBX43721.1"/>
    <property type="molecule type" value="Transcribed_RNA"/>
</dbReference>
<sequence length="64" mass="7683">MLSVLIELTRSSKIPDLFMFGCWLLHEQLSFLSCGEKAKLFVRLCQHLNFYFVREFLTNDFCFR</sequence>
<organism evidence="1">
    <name type="scientific">Rhizophora mucronata</name>
    <name type="common">Asiatic mangrove</name>
    <dbReference type="NCBI Taxonomy" id="61149"/>
    <lineage>
        <taxon>Eukaryota</taxon>
        <taxon>Viridiplantae</taxon>
        <taxon>Streptophyta</taxon>
        <taxon>Embryophyta</taxon>
        <taxon>Tracheophyta</taxon>
        <taxon>Spermatophyta</taxon>
        <taxon>Magnoliopsida</taxon>
        <taxon>eudicotyledons</taxon>
        <taxon>Gunneridae</taxon>
        <taxon>Pentapetalae</taxon>
        <taxon>rosids</taxon>
        <taxon>fabids</taxon>
        <taxon>Malpighiales</taxon>
        <taxon>Rhizophoraceae</taxon>
        <taxon>Rhizophora</taxon>
    </lineage>
</organism>
<reference evidence="1" key="1">
    <citation type="submission" date="2018-02" db="EMBL/GenBank/DDBJ databases">
        <title>Rhizophora mucronata_Transcriptome.</title>
        <authorList>
            <person name="Meera S.P."/>
            <person name="Sreeshan A."/>
            <person name="Augustine A."/>
        </authorList>
    </citation>
    <scope>NUCLEOTIDE SEQUENCE</scope>
    <source>
        <tissue evidence="1">Leaf</tissue>
    </source>
</reference>
<protein>
    <submittedName>
        <fullName evidence="1">Uncharacterized protein</fullName>
    </submittedName>
</protein>
<name>A0A2P2NMN1_RHIMU</name>
<proteinExistence type="predicted"/>
<evidence type="ECO:0000313" key="1">
    <source>
        <dbReference type="EMBL" id="MBX43721.1"/>
    </source>
</evidence>